<protein>
    <submittedName>
        <fullName evidence="1">COG complex component</fullName>
    </submittedName>
</protein>
<reference evidence="1" key="1">
    <citation type="journal article" date="2021" name="New Phytol.">
        <title>Evolutionary innovations through gain and loss of genes in the ectomycorrhizal Boletales.</title>
        <authorList>
            <person name="Wu G."/>
            <person name="Miyauchi S."/>
            <person name="Morin E."/>
            <person name="Kuo A."/>
            <person name="Drula E."/>
            <person name="Varga T."/>
            <person name="Kohler A."/>
            <person name="Feng B."/>
            <person name="Cao Y."/>
            <person name="Lipzen A."/>
            <person name="Daum C."/>
            <person name="Hundley H."/>
            <person name="Pangilinan J."/>
            <person name="Johnson J."/>
            <person name="Barry K."/>
            <person name="LaButti K."/>
            <person name="Ng V."/>
            <person name="Ahrendt S."/>
            <person name="Min B."/>
            <person name="Choi I.G."/>
            <person name="Park H."/>
            <person name="Plett J.M."/>
            <person name="Magnuson J."/>
            <person name="Spatafora J.W."/>
            <person name="Nagy L.G."/>
            <person name="Henrissat B."/>
            <person name="Grigoriev I.V."/>
            <person name="Yang Z.L."/>
            <person name="Xu J."/>
            <person name="Martin F.M."/>
        </authorList>
    </citation>
    <scope>NUCLEOTIDE SEQUENCE</scope>
    <source>
        <strain evidence="1">KUC20120723A-06</strain>
    </source>
</reference>
<accession>A0ACB8BLJ8</accession>
<name>A0ACB8BLJ8_9AGAM</name>
<proteinExistence type="predicted"/>
<evidence type="ECO:0000313" key="2">
    <source>
        <dbReference type="Proteomes" id="UP000790709"/>
    </source>
</evidence>
<gene>
    <name evidence="1" type="ORF">BV22DRAFT_1086440</name>
</gene>
<keyword evidence="2" id="KW-1185">Reference proteome</keyword>
<sequence>MASQSARRHDKIPDPFELERLAEELVAREQAGSTPTPDIRAMSGRDPSSKHDLPIHVPLSHDNPYLIAETFNVEDFLVSRSHTSLPDLRTELRDYLSALKEELVLLINDDYEAFISLSTDLKGEGARLERLKYPLGELRAQILESRKGLQDIQAAIQDKLEARSKLRDEKALLHLLLKISESVTRLESLLLISHPAHDAPTPLGMAELKVPPHLVNDSQPNDSNLKARGNRAKHLARVATEYTQLLYHVSKARSEKCVFVDEIQWSVDRIQTTLSSDLDHLFASTLISLTNNVDGKISEIERAKATADLTEYLRIYDTLGLWRTAEELLKRDVMQGFIRKTIFPEALAAPRSPIIPRTPLPPTLGVSHTSSLPPRTPYTPFTAFASKQNPFDSAYGPASQSAQLLDESGDPLASLYNQVLRFVERDFCRIMEITEKVSLKSASGSKEKGNFATLIAPPKDDGLTLSNDDGFEIMANVVWAEIGRAIMDELGNIVFAAGNPDEFRKHHATTQAFIRALELLAPSTQSIQSMRSHPVYSAFNRRWQLQVYFQLRWKDIITRLEESLAVTTITPAAHTSITGRGPFVTAQAADVWTAISACWSAEVYIPDLGHRFWKLTLQLIGRFKGWLDSSLPASELPVKAVTALMNEKGSTPSSLSRAATPAPPSETTNAETSATDEPLLRQFSAAIVDIKAMVSLVWALWREEVSMMLPETTGGTEEGISLEEILLQQLNMLENLTAPLSNQLVQILTRRCCDALLPVRSIPSQFRAMSSKRIPTEPSYFVSAILRPVKTFFGVGANGPGENLKDDFMKPISTEVIDNVCQRYIHYLTAMKRAEGSLRRLEKGRRSALSLFGTGSAGKDDGRDEERIRTQMVLDVEAFAKEGQSLGVDVPSTDSFKLLHKMVHTELIDDL</sequence>
<comment type="caution">
    <text evidence="1">The sequence shown here is derived from an EMBL/GenBank/DDBJ whole genome shotgun (WGS) entry which is preliminary data.</text>
</comment>
<organism evidence="1 2">
    <name type="scientific">Leucogyrophana mollusca</name>
    <dbReference type="NCBI Taxonomy" id="85980"/>
    <lineage>
        <taxon>Eukaryota</taxon>
        <taxon>Fungi</taxon>
        <taxon>Dikarya</taxon>
        <taxon>Basidiomycota</taxon>
        <taxon>Agaricomycotina</taxon>
        <taxon>Agaricomycetes</taxon>
        <taxon>Agaricomycetidae</taxon>
        <taxon>Boletales</taxon>
        <taxon>Boletales incertae sedis</taxon>
        <taxon>Leucogyrophana</taxon>
    </lineage>
</organism>
<dbReference type="Proteomes" id="UP000790709">
    <property type="component" value="Unassembled WGS sequence"/>
</dbReference>
<evidence type="ECO:0000313" key="1">
    <source>
        <dbReference type="EMBL" id="KAH7926725.1"/>
    </source>
</evidence>
<dbReference type="EMBL" id="MU266378">
    <property type="protein sequence ID" value="KAH7926725.1"/>
    <property type="molecule type" value="Genomic_DNA"/>
</dbReference>